<dbReference type="EMBL" id="JGEA01000073">
    <property type="protein sequence ID" value="EYA11932.1"/>
    <property type="molecule type" value="Genomic_DNA"/>
</dbReference>
<reference evidence="1 2" key="1">
    <citation type="submission" date="2014-02" db="EMBL/GenBank/DDBJ databases">
        <authorList>
            <person name="Sears C."/>
            <person name="Carroll K."/>
            <person name="Sack B.R."/>
            <person name="Qadri F."/>
            <person name="Myers L.L."/>
            <person name="Chung G.-T."/>
            <person name="Escheverria P."/>
            <person name="Fraser C.M."/>
            <person name="Sadzewicz L."/>
            <person name="Shefchek K.A."/>
            <person name="Tallon L."/>
            <person name="Das S.P."/>
            <person name="Daugherty S."/>
            <person name="Mongodin E.F."/>
        </authorList>
    </citation>
    <scope>NUCLEOTIDE SEQUENCE [LARGE SCALE GENOMIC DNA]</scope>
    <source>
        <strain evidence="1 2">1007-1-F #10</strain>
    </source>
</reference>
<evidence type="ECO:0000313" key="2">
    <source>
        <dbReference type="Proteomes" id="UP000022433"/>
    </source>
</evidence>
<sequence>MFIDERTQNRIHAIPGESISHSTMRTQDLIPVFMDVIRDTPEYVQMMNAVPAHVMEDKDAEWWNSDDAAGLLESLFDTLDSCSPEDYYFGAHPGNGSDYGFWKMDK</sequence>
<evidence type="ECO:0000313" key="1">
    <source>
        <dbReference type="EMBL" id="EYA11932.1"/>
    </source>
</evidence>
<accession>A0AAN4MUS1</accession>
<dbReference type="AlphaFoldDB" id="A0AAN4MUS1"/>
<comment type="caution">
    <text evidence="1">The sequence shown here is derived from an EMBL/GenBank/DDBJ whole genome shotgun (WGS) entry which is preliminary data.</text>
</comment>
<dbReference type="RefSeq" id="WP_032534371.1">
    <property type="nucleotide sequence ID" value="NZ_JGEA01000073.1"/>
</dbReference>
<name>A0AAN4MUS1_BACFG</name>
<proteinExistence type="predicted"/>
<gene>
    <name evidence="1" type="ORF">M104_5092</name>
</gene>
<dbReference type="Proteomes" id="UP000022433">
    <property type="component" value="Unassembled WGS sequence"/>
</dbReference>
<protein>
    <submittedName>
        <fullName evidence="1">Uncharacterized protein</fullName>
    </submittedName>
</protein>
<organism evidence="1 2">
    <name type="scientific">Bacteroides fragilis str. 1007-1-F #10</name>
    <dbReference type="NCBI Taxonomy" id="1339295"/>
    <lineage>
        <taxon>Bacteria</taxon>
        <taxon>Pseudomonadati</taxon>
        <taxon>Bacteroidota</taxon>
        <taxon>Bacteroidia</taxon>
        <taxon>Bacteroidales</taxon>
        <taxon>Bacteroidaceae</taxon>
        <taxon>Bacteroides</taxon>
    </lineage>
</organism>